<evidence type="ECO:0000313" key="2">
    <source>
        <dbReference type="EMBL" id="KAG0447039.1"/>
    </source>
</evidence>
<name>A0A835U2G0_VANPL</name>
<accession>A0A835U2G0</accession>
<dbReference type="Proteomes" id="UP000639772">
    <property type="component" value="Unassembled WGS sequence"/>
</dbReference>
<organism evidence="2 3">
    <name type="scientific">Vanilla planifolia</name>
    <name type="common">Vanilla</name>
    <dbReference type="NCBI Taxonomy" id="51239"/>
    <lineage>
        <taxon>Eukaryota</taxon>
        <taxon>Viridiplantae</taxon>
        <taxon>Streptophyta</taxon>
        <taxon>Embryophyta</taxon>
        <taxon>Tracheophyta</taxon>
        <taxon>Spermatophyta</taxon>
        <taxon>Magnoliopsida</taxon>
        <taxon>Liliopsida</taxon>
        <taxon>Asparagales</taxon>
        <taxon>Orchidaceae</taxon>
        <taxon>Vanilloideae</taxon>
        <taxon>Vanilleae</taxon>
        <taxon>Vanilla</taxon>
    </lineage>
</organism>
<dbReference type="EMBL" id="JADCNM010000508">
    <property type="protein sequence ID" value="KAG0447039.1"/>
    <property type="molecule type" value="Genomic_DNA"/>
</dbReference>
<reference evidence="2 3" key="1">
    <citation type="journal article" date="2020" name="Nat. Food">
        <title>A phased Vanilla planifolia genome enables genetic improvement of flavour and production.</title>
        <authorList>
            <person name="Hasing T."/>
            <person name="Tang H."/>
            <person name="Brym M."/>
            <person name="Khazi F."/>
            <person name="Huang T."/>
            <person name="Chambers A.H."/>
        </authorList>
    </citation>
    <scope>NUCLEOTIDE SEQUENCE [LARGE SCALE GENOMIC DNA]</scope>
    <source>
        <tissue evidence="2">Leaf</tissue>
    </source>
</reference>
<comment type="caution">
    <text evidence="2">The sequence shown here is derived from an EMBL/GenBank/DDBJ whole genome shotgun (WGS) entry which is preliminary data.</text>
</comment>
<evidence type="ECO:0000313" key="3">
    <source>
        <dbReference type="Proteomes" id="UP000639772"/>
    </source>
</evidence>
<feature type="region of interest" description="Disordered" evidence="1">
    <location>
        <begin position="1"/>
        <end position="39"/>
    </location>
</feature>
<protein>
    <submittedName>
        <fullName evidence="2">Uncharacterized protein</fullName>
    </submittedName>
</protein>
<gene>
    <name evidence="2" type="ORF">HPP92_028514</name>
</gene>
<dbReference type="AlphaFoldDB" id="A0A835U2G0"/>
<proteinExistence type="predicted"/>
<sequence>MLCMLDNGDEEHEQGGSKQEVTWKRSEQNIDGNDELVGEGKKVSSPQLIVLHGIGGDGVWATKVKQKERRPECEDGIVAIVIHATA</sequence>
<evidence type="ECO:0000256" key="1">
    <source>
        <dbReference type="SAM" id="MobiDB-lite"/>
    </source>
</evidence>